<evidence type="ECO:0000256" key="1">
    <source>
        <dbReference type="ARBA" id="ARBA00023125"/>
    </source>
</evidence>
<organism evidence="3">
    <name type="scientific">Fervidicoccus fontis</name>
    <dbReference type="NCBI Taxonomy" id="683846"/>
    <lineage>
        <taxon>Archaea</taxon>
        <taxon>Thermoproteota</taxon>
        <taxon>Thermoprotei</taxon>
        <taxon>Fervidicoccales</taxon>
        <taxon>Fervidicoccaceae</taxon>
        <taxon>Fervidicoccus</taxon>
    </lineage>
</organism>
<comment type="caution">
    <text evidence="3">The sequence shown here is derived from an EMBL/GenBank/DDBJ whole genome shotgun (WGS) entry which is preliminary data.</text>
</comment>
<reference evidence="3" key="1">
    <citation type="journal article" date="2020" name="mSystems">
        <title>Genome- and Community-Level Interaction Insights into Carbon Utilization and Element Cycling Functions of Hydrothermarchaeota in Hydrothermal Sediment.</title>
        <authorList>
            <person name="Zhou Z."/>
            <person name="Liu Y."/>
            <person name="Xu W."/>
            <person name="Pan J."/>
            <person name="Luo Z.H."/>
            <person name="Li M."/>
        </authorList>
    </citation>
    <scope>NUCLEOTIDE SEQUENCE [LARGE SCALE GENOMIC DNA]</scope>
    <source>
        <strain evidence="3">SpSt-885</strain>
    </source>
</reference>
<dbReference type="Pfam" id="PF07282">
    <property type="entry name" value="Cas12f1-like_TNB"/>
    <property type="match status" value="1"/>
</dbReference>
<proteinExistence type="predicted"/>
<evidence type="ECO:0000313" key="3">
    <source>
        <dbReference type="EMBL" id="HGZ59735.1"/>
    </source>
</evidence>
<protein>
    <recommendedName>
        <fullName evidence="2">Cas12f1-like TNB domain-containing protein</fullName>
    </recommendedName>
</protein>
<keyword evidence="1" id="KW-0238">DNA-binding</keyword>
<evidence type="ECO:0000259" key="2">
    <source>
        <dbReference type="Pfam" id="PF07282"/>
    </source>
</evidence>
<name>A0A7J3SKF5_9CREN</name>
<dbReference type="GO" id="GO:0003677">
    <property type="term" value="F:DNA binding"/>
    <property type="evidence" value="ECO:0007669"/>
    <property type="project" value="UniProtKB-KW"/>
</dbReference>
<dbReference type="EMBL" id="DTLS01000029">
    <property type="protein sequence ID" value="HGZ59735.1"/>
    <property type="molecule type" value="Genomic_DNA"/>
</dbReference>
<sequence>MVYLLKKIYEVAEEYGISVAYMEEAYTSSSCPIHGGCGKRIKRGAFKYTKLNKVFNSDLVGAYNILITPSPNWDRGDGPETRLWIEPSERGDIILNLPALAGTLAFWARKRSDYSNYRVLRNSSMNRLGR</sequence>
<gene>
    <name evidence="3" type="ORF">ENW83_00810</name>
</gene>
<accession>A0A7J3SKF5</accession>
<feature type="domain" description="Cas12f1-like TNB" evidence="2">
    <location>
        <begin position="5"/>
        <end position="65"/>
    </location>
</feature>
<dbReference type="InterPro" id="IPR010095">
    <property type="entry name" value="Cas12f1-like_TNB"/>
</dbReference>
<dbReference type="AlphaFoldDB" id="A0A7J3SKF5"/>